<dbReference type="InterPro" id="IPR036514">
    <property type="entry name" value="SGNH_hydro_sf"/>
</dbReference>
<protein>
    <recommendedName>
        <fullName evidence="4">SGNH/GDSL hydrolase family protein</fullName>
    </recommendedName>
</protein>
<evidence type="ECO:0000256" key="1">
    <source>
        <dbReference type="SAM" id="MobiDB-lite"/>
    </source>
</evidence>
<feature type="region of interest" description="Disordered" evidence="1">
    <location>
        <begin position="96"/>
        <end position="116"/>
    </location>
</feature>
<sequence>MGGCHVLGWPQSKDRPFPTLLSELLGGTIVGRVPHLRLSHLAGGLAAVDELHPTHAVFQLGNYEFTGYLKSLVHQYNRLFDTRLVEEKLGHYAEEAHAETARGESPGPHRPGPAGPAHYARVGAAGALIAGLWLFSRRYRASFRSLAACARQHPGTSFVFLSPLPCLAPADNTLRRFGGWLLRRRLPELPNVHWLDSHQLLGAEAELFVDAAHLNQRAHQALAYGLAAAILGHADGWF</sequence>
<name>A0A502GLN3_9BACT</name>
<dbReference type="EMBL" id="RCYZ01000009">
    <property type="protein sequence ID" value="TPG62408.1"/>
    <property type="molecule type" value="Genomic_DNA"/>
</dbReference>
<gene>
    <name evidence="2" type="ORF">EAH73_19640</name>
</gene>
<proteinExistence type="predicted"/>
<evidence type="ECO:0000313" key="3">
    <source>
        <dbReference type="Proteomes" id="UP000317646"/>
    </source>
</evidence>
<dbReference type="Gene3D" id="3.40.50.1110">
    <property type="entry name" value="SGNH hydrolase"/>
    <property type="match status" value="1"/>
</dbReference>
<evidence type="ECO:0000313" key="2">
    <source>
        <dbReference type="EMBL" id="TPG62408.1"/>
    </source>
</evidence>
<organism evidence="2 3">
    <name type="scientific">Hymenobacter nivis</name>
    <dbReference type="NCBI Taxonomy" id="1850093"/>
    <lineage>
        <taxon>Bacteria</taxon>
        <taxon>Pseudomonadati</taxon>
        <taxon>Bacteroidota</taxon>
        <taxon>Cytophagia</taxon>
        <taxon>Cytophagales</taxon>
        <taxon>Hymenobacteraceae</taxon>
        <taxon>Hymenobacter</taxon>
    </lineage>
</organism>
<evidence type="ECO:0008006" key="4">
    <source>
        <dbReference type="Google" id="ProtNLM"/>
    </source>
</evidence>
<dbReference type="Proteomes" id="UP000317646">
    <property type="component" value="Unassembled WGS sequence"/>
</dbReference>
<dbReference type="AlphaFoldDB" id="A0A502GLN3"/>
<dbReference type="GO" id="GO:0016788">
    <property type="term" value="F:hydrolase activity, acting on ester bonds"/>
    <property type="evidence" value="ECO:0007669"/>
    <property type="project" value="UniProtKB-ARBA"/>
</dbReference>
<keyword evidence="3" id="KW-1185">Reference proteome</keyword>
<comment type="caution">
    <text evidence="2">The sequence shown here is derived from an EMBL/GenBank/DDBJ whole genome shotgun (WGS) entry which is preliminary data.</text>
</comment>
<accession>A0A502GLN3</accession>
<reference evidence="2 3" key="1">
    <citation type="journal article" date="2019" name="Environ. Microbiol.">
        <title>Species interactions and distinct microbial communities in high Arctic permafrost affected cryosols are associated with the CH4 and CO2 gas fluxes.</title>
        <authorList>
            <person name="Altshuler I."/>
            <person name="Hamel J."/>
            <person name="Turney S."/>
            <person name="Magnuson E."/>
            <person name="Levesque R."/>
            <person name="Greer C."/>
            <person name="Whyte L.G."/>
        </authorList>
    </citation>
    <scope>NUCLEOTIDE SEQUENCE [LARGE SCALE GENOMIC DNA]</scope>
    <source>
        <strain evidence="2 3">S9.2P</strain>
    </source>
</reference>
<dbReference type="SUPFAM" id="SSF52266">
    <property type="entry name" value="SGNH hydrolase"/>
    <property type="match status" value="1"/>
</dbReference>